<evidence type="ECO:0000313" key="1">
    <source>
        <dbReference type="EMBL" id="ASX26330.1"/>
    </source>
</evidence>
<reference evidence="1 2" key="2">
    <citation type="submission" date="2017-09" db="EMBL/GenBank/DDBJ databases">
        <title>The genome of whitefly Bemisia tabaci, a global crop pest, provides novel insights into virus transmission, host adaptation and insecticide resistance.</title>
        <authorList>
            <person name="Kaur N."/>
            <person name="Kliot A."/>
            <person name="Pinheiro P.V."/>
            <person name="Luan J."/>
            <person name="Zheng Y."/>
            <person name="Liu W."/>
            <person name="Sun H."/>
            <person name="Yang X."/>
            <person name="Xu Y."/>
            <person name="Luo Y."/>
            <person name="Kruse A."/>
            <person name="Fisher T.W."/>
            <person name="Nelson D.R."/>
            <person name="Elimelech M."/>
            <person name="MacCoss M."/>
            <person name="Johnson R."/>
            <person name="Cohen E."/>
            <person name="Hunter W.B."/>
            <person name="Brown J.K."/>
            <person name="Jander G."/>
            <person name="Cilia M."/>
            <person name="Douglas A.E."/>
            <person name="Ghanim M."/>
            <person name="Simmons A.M."/>
            <person name="Wintermantel W.M."/>
            <person name="Ling K.-S."/>
            <person name="Fei Z."/>
        </authorList>
    </citation>
    <scope>NUCLEOTIDE SEQUENCE [LARGE SCALE GENOMIC DNA]</scope>
    <source>
        <strain evidence="1 2">MEAM1</strain>
    </source>
</reference>
<reference evidence="2" key="1">
    <citation type="submission" date="2016-06" db="EMBL/GenBank/DDBJ databases">
        <authorList>
            <person name="Chen W."/>
            <person name="Hasegawa D.K."/>
        </authorList>
    </citation>
    <scope>NUCLEOTIDE SEQUENCE [LARGE SCALE GENOMIC DNA]</scope>
    <source>
        <strain evidence="2">MEAM1</strain>
    </source>
</reference>
<dbReference type="Proteomes" id="UP000216438">
    <property type="component" value="Chromosome"/>
</dbReference>
<protein>
    <submittedName>
        <fullName evidence="1">Uncharacterized protein</fullName>
    </submittedName>
</protein>
<dbReference type="PANTHER" id="PTHR34235">
    <property type="entry name" value="SLR1203 PROTEIN-RELATED"/>
    <property type="match status" value="1"/>
</dbReference>
<dbReference type="InterPro" id="IPR002636">
    <property type="entry name" value="DUF29"/>
</dbReference>
<dbReference type="Pfam" id="PF01724">
    <property type="entry name" value="DUF29"/>
    <property type="match status" value="1"/>
</dbReference>
<gene>
    <name evidence="1" type="ORF">BA171_04410</name>
</gene>
<dbReference type="OrthoDB" id="5766125at2"/>
<proteinExistence type="predicted"/>
<evidence type="ECO:0000313" key="2">
    <source>
        <dbReference type="Proteomes" id="UP000216438"/>
    </source>
</evidence>
<sequence length="143" mass="17242">MTTLYDDDFYGWSQEQANLLRTKRFNELDAENLLEEIEAMGRSERRELESRLEKLLSHLLKWQYQPSRRGKSWLLAIKEQRRKFVDCLNENPSLRNKKEERLIIVYQYARLSAEKETNLSESVFPDQCPWTFDQIMDNGFFPE</sequence>
<dbReference type="AlphaFoldDB" id="A0A249DZ03"/>
<dbReference type="Gene3D" id="1.20.1220.20">
    <property type="entry name" value="Uncharcterised protein PF01724"/>
    <property type="match status" value="1"/>
</dbReference>
<accession>A0A249DZ03</accession>
<organism evidence="1 2">
    <name type="scientific">Candidatus Hamiltonella defensa</name>
    <name type="common">Bemisia tabaci</name>
    <dbReference type="NCBI Taxonomy" id="672795"/>
    <lineage>
        <taxon>Bacteria</taxon>
        <taxon>Pseudomonadati</taxon>
        <taxon>Pseudomonadota</taxon>
        <taxon>Gammaproteobacteria</taxon>
        <taxon>Enterobacterales</taxon>
        <taxon>Enterobacteriaceae</taxon>
        <taxon>aphid secondary symbionts</taxon>
        <taxon>Candidatus Williamhamiltonella</taxon>
    </lineage>
</organism>
<name>A0A249DZ03_9ENTR</name>
<dbReference type="EMBL" id="CP016303">
    <property type="protein sequence ID" value="ASX26330.1"/>
    <property type="molecule type" value="Genomic_DNA"/>
</dbReference>
<dbReference type="RefSeq" id="WP_016857089.1">
    <property type="nucleotide sequence ID" value="NZ_CP016303.1"/>
</dbReference>